<evidence type="ECO:0000313" key="9">
    <source>
        <dbReference type="Proteomes" id="UP001331761"/>
    </source>
</evidence>
<dbReference type="PANTHER" id="PTHR12459:SF15">
    <property type="entry name" value="TRANSMEMBRANE PROTEIN 135"/>
    <property type="match status" value="1"/>
</dbReference>
<keyword evidence="5 6" id="KW-0472">Membrane</keyword>
<feature type="transmembrane region" description="Helical" evidence="6">
    <location>
        <begin position="90"/>
        <end position="112"/>
    </location>
</feature>
<evidence type="ECO:0000256" key="2">
    <source>
        <dbReference type="ARBA" id="ARBA00008924"/>
    </source>
</evidence>
<evidence type="ECO:0000256" key="6">
    <source>
        <dbReference type="SAM" id="Phobius"/>
    </source>
</evidence>
<organism evidence="8 9">
    <name type="scientific">Trichostrongylus colubriformis</name>
    <name type="common">Black scour worm</name>
    <dbReference type="NCBI Taxonomy" id="6319"/>
    <lineage>
        <taxon>Eukaryota</taxon>
        <taxon>Metazoa</taxon>
        <taxon>Ecdysozoa</taxon>
        <taxon>Nematoda</taxon>
        <taxon>Chromadorea</taxon>
        <taxon>Rhabditida</taxon>
        <taxon>Rhabditina</taxon>
        <taxon>Rhabditomorpha</taxon>
        <taxon>Strongyloidea</taxon>
        <taxon>Trichostrongylidae</taxon>
        <taxon>Trichostrongylus</taxon>
    </lineage>
</organism>
<feature type="transmembrane region" description="Helical" evidence="6">
    <location>
        <begin position="333"/>
        <end position="359"/>
    </location>
</feature>
<keyword evidence="3 6" id="KW-0812">Transmembrane</keyword>
<dbReference type="EMBL" id="WIXE01016760">
    <property type="protein sequence ID" value="KAK5972330.1"/>
    <property type="molecule type" value="Genomic_DNA"/>
</dbReference>
<comment type="subcellular location">
    <subcellularLocation>
        <location evidence="1">Endomembrane system</location>
        <topology evidence="1">Multi-pass membrane protein</topology>
    </subcellularLocation>
</comment>
<feature type="transmembrane region" description="Helical" evidence="6">
    <location>
        <begin position="301"/>
        <end position="321"/>
    </location>
</feature>
<feature type="domain" description="Transmembrane protein 135 N-terminal" evidence="7">
    <location>
        <begin position="34"/>
        <end position="165"/>
    </location>
</feature>
<accession>A0AAN8F2S2</accession>
<proteinExistence type="inferred from homology"/>
<reference evidence="8 9" key="1">
    <citation type="submission" date="2019-10" db="EMBL/GenBank/DDBJ databases">
        <title>Assembly and Annotation for the nematode Trichostrongylus colubriformis.</title>
        <authorList>
            <person name="Martin J."/>
        </authorList>
    </citation>
    <scope>NUCLEOTIDE SEQUENCE [LARGE SCALE GENOMIC DNA]</scope>
    <source>
        <strain evidence="8">G859</strain>
        <tissue evidence="8">Whole worm</tissue>
    </source>
</reference>
<keyword evidence="4 6" id="KW-1133">Transmembrane helix</keyword>
<protein>
    <recommendedName>
        <fullName evidence="7">Transmembrane protein 135 N-terminal domain-containing protein</fullName>
    </recommendedName>
</protein>
<dbReference type="AlphaFoldDB" id="A0AAN8F2S2"/>
<dbReference type="Proteomes" id="UP001331761">
    <property type="component" value="Unassembled WGS sequence"/>
</dbReference>
<evidence type="ECO:0000256" key="1">
    <source>
        <dbReference type="ARBA" id="ARBA00004127"/>
    </source>
</evidence>
<evidence type="ECO:0000256" key="3">
    <source>
        <dbReference type="ARBA" id="ARBA00022692"/>
    </source>
</evidence>
<evidence type="ECO:0000259" key="7">
    <source>
        <dbReference type="Pfam" id="PF15982"/>
    </source>
</evidence>
<dbReference type="PANTHER" id="PTHR12459">
    <property type="entry name" value="TRANSMEMBRANE PROTEIN 135-RELATED"/>
    <property type="match status" value="1"/>
</dbReference>
<evidence type="ECO:0000313" key="8">
    <source>
        <dbReference type="EMBL" id="KAK5972330.1"/>
    </source>
</evidence>
<dbReference type="InterPro" id="IPR026749">
    <property type="entry name" value="Tmem135"/>
</dbReference>
<dbReference type="InterPro" id="IPR031926">
    <property type="entry name" value="TMEM135_N"/>
</dbReference>
<gene>
    <name evidence="8" type="ORF">GCK32_000579</name>
</gene>
<feature type="transmembrane region" description="Helical" evidence="6">
    <location>
        <begin position="118"/>
        <end position="142"/>
    </location>
</feature>
<feature type="transmembrane region" description="Helical" evidence="6">
    <location>
        <begin position="59"/>
        <end position="78"/>
    </location>
</feature>
<dbReference type="Pfam" id="PF15982">
    <property type="entry name" value="TMEM135_C_rich"/>
    <property type="match status" value="1"/>
</dbReference>
<name>A0AAN8F2S2_TRICO</name>
<evidence type="ECO:0000256" key="5">
    <source>
        <dbReference type="ARBA" id="ARBA00023136"/>
    </source>
</evidence>
<keyword evidence="9" id="KW-1185">Reference proteome</keyword>
<dbReference type="GO" id="GO:0012505">
    <property type="term" value="C:endomembrane system"/>
    <property type="evidence" value="ECO:0007669"/>
    <property type="project" value="UniProtKB-SubCell"/>
</dbReference>
<comment type="caution">
    <text evidence="8">The sequence shown here is derived from an EMBL/GenBank/DDBJ whole genome shotgun (WGS) entry which is preliminary data.</text>
</comment>
<comment type="similarity">
    <text evidence="2">Belongs to the TMEM135 family.</text>
</comment>
<evidence type="ECO:0000256" key="4">
    <source>
        <dbReference type="ARBA" id="ARBA00022989"/>
    </source>
</evidence>
<sequence length="465" mass="53204">MPSVYVQLGKHTLGHQMALLSKLAYKLNLQVLTTNCYETIHTWEPDCYKAILDATPNGLYFSLRTYTIFYLITTLISKRDKLRDVNWARFCIDVIRSTTFLTMNMLLFQFFLCRLRHLLGFFTVPTMGWLSSTLASFFAILIEKGSRRPPLALYTANLASETLFRQLYNHGYLFKVRYGECIPFAIGIGLLMQQHTRGTLPPTFRKLLNFFFCSNPNEEVLNVKLLPDDLHAVLNDLRQNLGRTTRCEHQHSCASVAIESFAKNFTVGMAASILLALMKNLRKIILNPLLFLKVLTLKDNLRIPFFLGLLPFIFHAARCFLNRTTVSRSQKEMNSIVAGVASAASMMVYPNVTIAMYTMWKGIEVVYNSLVERGAISPIPYGDVILYTFSTGYVLWQTVIEPQAIRKGYLNFLDGITGNRIGTFNRDLYEHFGFQSKLLFPNAQPRLNTKYVTVNPMLYQKIMPC</sequence>